<protein>
    <submittedName>
        <fullName evidence="1">Uncharacterized protein</fullName>
    </submittedName>
</protein>
<proteinExistence type="predicted"/>
<dbReference type="Proteomes" id="UP000316621">
    <property type="component" value="Chromosome 8"/>
</dbReference>
<evidence type="ECO:0000313" key="1">
    <source>
        <dbReference type="EMBL" id="RZC72769.1"/>
    </source>
</evidence>
<evidence type="ECO:0000313" key="2">
    <source>
        <dbReference type="Proteomes" id="UP000316621"/>
    </source>
</evidence>
<dbReference type="AlphaFoldDB" id="A0A4Y7KLD9"/>
<reference evidence="1 2" key="1">
    <citation type="journal article" date="2018" name="Science">
        <title>The opium poppy genome and morphinan production.</title>
        <authorList>
            <person name="Guo L."/>
            <person name="Winzer T."/>
            <person name="Yang X."/>
            <person name="Li Y."/>
            <person name="Ning Z."/>
            <person name="He Z."/>
            <person name="Teodor R."/>
            <person name="Lu Y."/>
            <person name="Bowser T.A."/>
            <person name="Graham I.A."/>
            <person name="Ye K."/>
        </authorList>
    </citation>
    <scope>NUCLEOTIDE SEQUENCE [LARGE SCALE GENOMIC DNA]</scope>
    <source>
        <strain evidence="2">cv. HN1</strain>
        <tissue evidence="1">Leaves</tissue>
    </source>
</reference>
<keyword evidence="2" id="KW-1185">Reference proteome</keyword>
<name>A0A4Y7KLD9_PAPSO</name>
<dbReference type="EMBL" id="CM010722">
    <property type="protein sequence ID" value="RZC72769.1"/>
    <property type="molecule type" value="Genomic_DNA"/>
</dbReference>
<gene>
    <name evidence="1" type="ORF">C5167_048249</name>
</gene>
<organism evidence="1 2">
    <name type="scientific">Papaver somniferum</name>
    <name type="common">Opium poppy</name>
    <dbReference type="NCBI Taxonomy" id="3469"/>
    <lineage>
        <taxon>Eukaryota</taxon>
        <taxon>Viridiplantae</taxon>
        <taxon>Streptophyta</taxon>
        <taxon>Embryophyta</taxon>
        <taxon>Tracheophyta</taxon>
        <taxon>Spermatophyta</taxon>
        <taxon>Magnoliopsida</taxon>
        <taxon>Ranunculales</taxon>
        <taxon>Papaveraceae</taxon>
        <taxon>Papaveroideae</taxon>
        <taxon>Papaver</taxon>
    </lineage>
</organism>
<accession>A0A4Y7KLD9</accession>
<sequence>MFWLDAILPLGIIDLGLMLKLFLTRIGHGSNCNNPT</sequence>
<dbReference type="Gramene" id="RZC72769">
    <property type="protein sequence ID" value="RZC72769"/>
    <property type="gene ID" value="C5167_048249"/>
</dbReference>